<dbReference type="SMART" id="SM00895">
    <property type="entry name" value="FCD"/>
    <property type="match status" value="1"/>
</dbReference>
<keyword evidence="1" id="KW-0805">Transcription regulation</keyword>
<dbReference type="InterPro" id="IPR000524">
    <property type="entry name" value="Tscrpt_reg_HTH_GntR"/>
</dbReference>
<protein>
    <recommendedName>
        <fullName evidence="4">HTH gntR-type domain-containing protein</fullName>
    </recommendedName>
</protein>
<sequence length="263" mass="29846">MNNQKTPQTPDSNVKRLDQSDLALAVGSFLSNLDVNGESRLPQRAYLAVRHAIRHLQLPPGQTVLEREMAEILGMSRTPVRESLVRLETEGWVRLIPRRGFIVAPLVADDLQQIYEVVEALDGVAGRLATGRATHQELNQLEHLIEEQEKALELNDLLSWTELDDQFHNYIVDLAQNPRLRGIVDSQSDQLYRARLYTIGLRPKPTRSVTEHKAILAVMRAGEPEAVRTMLQSHRYRARNEILEALQSMPPLPEETGNKETFP</sequence>
<dbReference type="PRINTS" id="PR00035">
    <property type="entry name" value="HTHGNTR"/>
</dbReference>
<dbReference type="SUPFAM" id="SSF46785">
    <property type="entry name" value="Winged helix' DNA-binding domain"/>
    <property type="match status" value="1"/>
</dbReference>
<dbReference type="OrthoDB" id="9781630at2"/>
<evidence type="ECO:0000313" key="5">
    <source>
        <dbReference type="EMBL" id="ASS92930.1"/>
    </source>
</evidence>
<dbReference type="GeneID" id="56471583"/>
<proteinExistence type="predicted"/>
<dbReference type="PANTHER" id="PTHR43537:SF24">
    <property type="entry name" value="GLUCONATE OPERON TRANSCRIPTIONAL REPRESSOR"/>
    <property type="match status" value="1"/>
</dbReference>
<dbReference type="EMBL" id="CP017704">
    <property type="protein sequence ID" value="ASS92930.1"/>
    <property type="molecule type" value="Genomic_DNA"/>
</dbReference>
<dbReference type="Pfam" id="PF00392">
    <property type="entry name" value="GntR"/>
    <property type="match status" value="1"/>
</dbReference>
<dbReference type="Gene3D" id="1.10.10.10">
    <property type="entry name" value="Winged helix-like DNA-binding domain superfamily/Winged helix DNA-binding domain"/>
    <property type="match status" value="1"/>
</dbReference>
<feature type="domain" description="HTH gntR-type" evidence="4">
    <location>
        <begin position="39"/>
        <end position="106"/>
    </location>
</feature>
<accession>A0A223ECF9</accession>
<dbReference type="SUPFAM" id="SSF48008">
    <property type="entry name" value="GntR ligand-binding domain-like"/>
    <property type="match status" value="1"/>
</dbReference>
<evidence type="ECO:0000256" key="2">
    <source>
        <dbReference type="ARBA" id="ARBA00023125"/>
    </source>
</evidence>
<dbReference type="Pfam" id="PF07729">
    <property type="entry name" value="FCD"/>
    <property type="match status" value="1"/>
</dbReference>
<dbReference type="Proteomes" id="UP000214618">
    <property type="component" value="Chromosome"/>
</dbReference>
<gene>
    <name evidence="5" type="ORF">BS1321_02445</name>
</gene>
<dbReference type="GO" id="GO:0003700">
    <property type="term" value="F:DNA-binding transcription factor activity"/>
    <property type="evidence" value="ECO:0007669"/>
    <property type="project" value="InterPro"/>
</dbReference>
<evidence type="ECO:0000313" key="6">
    <source>
        <dbReference type="Proteomes" id="UP000214618"/>
    </source>
</evidence>
<evidence type="ECO:0000256" key="3">
    <source>
        <dbReference type="ARBA" id="ARBA00023163"/>
    </source>
</evidence>
<dbReference type="InterPro" id="IPR036390">
    <property type="entry name" value="WH_DNA-bd_sf"/>
</dbReference>
<dbReference type="InterPro" id="IPR036388">
    <property type="entry name" value="WH-like_DNA-bd_sf"/>
</dbReference>
<dbReference type="PROSITE" id="PS50949">
    <property type="entry name" value="HTH_GNTR"/>
    <property type="match status" value="1"/>
</dbReference>
<evidence type="ECO:0000259" key="4">
    <source>
        <dbReference type="PROSITE" id="PS50949"/>
    </source>
</evidence>
<dbReference type="InterPro" id="IPR008920">
    <property type="entry name" value="TF_FadR/GntR_C"/>
</dbReference>
<evidence type="ECO:0000256" key="1">
    <source>
        <dbReference type="ARBA" id="ARBA00023015"/>
    </source>
</evidence>
<keyword evidence="3" id="KW-0804">Transcription</keyword>
<dbReference type="GO" id="GO:0003677">
    <property type="term" value="F:DNA binding"/>
    <property type="evidence" value="ECO:0007669"/>
    <property type="project" value="UniProtKB-KW"/>
</dbReference>
<dbReference type="RefSeq" id="WP_063235458.1">
    <property type="nucleotide sequence ID" value="NZ_BCVO01000026.1"/>
</dbReference>
<dbReference type="InterPro" id="IPR011711">
    <property type="entry name" value="GntR_C"/>
</dbReference>
<keyword evidence="2" id="KW-0238">DNA-binding</keyword>
<name>A0A223ECF9_9BACI</name>
<dbReference type="CDD" id="cd07377">
    <property type="entry name" value="WHTH_GntR"/>
    <property type="match status" value="1"/>
</dbReference>
<dbReference type="Gene3D" id="1.20.120.530">
    <property type="entry name" value="GntR ligand-binding domain-like"/>
    <property type="match status" value="1"/>
</dbReference>
<dbReference type="AlphaFoldDB" id="A0A223ECF9"/>
<reference evidence="5 6" key="1">
    <citation type="submission" date="2016-10" db="EMBL/GenBank/DDBJ databases">
        <title>The whole genome sequencing and assembly of Bacillus simplex DSM 1321 strain.</title>
        <authorList>
            <person name="Park M.-K."/>
            <person name="Lee Y.-J."/>
            <person name="Yi H."/>
            <person name="Bahn Y.-S."/>
            <person name="Kim J.F."/>
            <person name="Lee D.-W."/>
        </authorList>
    </citation>
    <scope>NUCLEOTIDE SEQUENCE [LARGE SCALE GENOMIC DNA]</scope>
    <source>
        <strain evidence="5 6">DSM 1321</strain>
    </source>
</reference>
<dbReference type="SMART" id="SM00345">
    <property type="entry name" value="HTH_GNTR"/>
    <property type="match status" value="1"/>
</dbReference>
<dbReference type="PANTHER" id="PTHR43537">
    <property type="entry name" value="TRANSCRIPTIONAL REGULATOR, GNTR FAMILY"/>
    <property type="match status" value="1"/>
</dbReference>
<organism evidence="5 6">
    <name type="scientific">Peribacillus simplex NBRC 15720 = DSM 1321</name>
    <dbReference type="NCBI Taxonomy" id="1349754"/>
    <lineage>
        <taxon>Bacteria</taxon>
        <taxon>Bacillati</taxon>
        <taxon>Bacillota</taxon>
        <taxon>Bacilli</taxon>
        <taxon>Bacillales</taxon>
        <taxon>Bacillaceae</taxon>
        <taxon>Peribacillus</taxon>
    </lineage>
</organism>